<dbReference type="RefSeq" id="WP_138193777.1">
    <property type="nucleotide sequence ID" value="NZ_VCIW01000004.1"/>
</dbReference>
<feature type="domain" description="Carbohydrate-binding module family 96" evidence="9">
    <location>
        <begin position="267"/>
        <end position="388"/>
    </location>
</feature>
<dbReference type="InterPro" id="IPR055372">
    <property type="entry name" value="CBM96"/>
</dbReference>
<keyword evidence="3 4" id="KW-0732">Signal</keyword>
<dbReference type="InterPro" id="IPR039448">
    <property type="entry name" value="Beta_helix"/>
</dbReference>
<dbReference type="SUPFAM" id="SSF51126">
    <property type="entry name" value="Pectin lyase-like"/>
    <property type="match status" value="2"/>
</dbReference>
<dbReference type="SUPFAM" id="SSF49344">
    <property type="entry name" value="CBD9-like"/>
    <property type="match status" value="1"/>
</dbReference>
<dbReference type="CDD" id="cd09621">
    <property type="entry name" value="CBM9_like_5"/>
    <property type="match status" value="1"/>
</dbReference>
<proteinExistence type="predicted"/>
<protein>
    <submittedName>
        <fullName evidence="10">DNRLRE domain-containing protein</fullName>
    </submittedName>
</protein>
<feature type="chain" id="PRO_5024416028" evidence="4">
    <location>
        <begin position="28"/>
        <end position="1649"/>
    </location>
</feature>
<dbReference type="InterPro" id="IPR051801">
    <property type="entry name" value="GH28_Enzymes"/>
</dbReference>
<dbReference type="Proteomes" id="UP000309676">
    <property type="component" value="Unassembled WGS sequence"/>
</dbReference>
<dbReference type="OrthoDB" id="9795222at2"/>
<keyword evidence="11" id="KW-1185">Reference proteome</keyword>
<dbReference type="EMBL" id="VCIW01000004">
    <property type="protein sequence ID" value="TLS52786.1"/>
    <property type="molecule type" value="Genomic_DNA"/>
</dbReference>
<dbReference type="Pfam" id="PF22888">
    <property type="entry name" value="FIMAH"/>
    <property type="match status" value="1"/>
</dbReference>
<feature type="domain" description="Right handed beta helix" evidence="7">
    <location>
        <begin position="1019"/>
        <end position="1191"/>
    </location>
</feature>
<name>A0A5R9GEK0_9BACL</name>
<dbReference type="NCBIfam" id="NF033679">
    <property type="entry name" value="DNRLRE_dom"/>
    <property type="match status" value="1"/>
</dbReference>
<evidence type="ECO:0000256" key="3">
    <source>
        <dbReference type="ARBA" id="ARBA00022729"/>
    </source>
</evidence>
<dbReference type="Pfam" id="PF12708">
    <property type="entry name" value="Pect-lyase_RHGA_epim"/>
    <property type="match status" value="1"/>
</dbReference>
<comment type="caution">
    <text evidence="10">The sequence shown here is derived from an EMBL/GenBank/DDBJ whole genome shotgun (WGS) entry which is preliminary data.</text>
</comment>
<evidence type="ECO:0000259" key="8">
    <source>
        <dbReference type="Pfam" id="PF22888"/>
    </source>
</evidence>
<dbReference type="SMART" id="SM00710">
    <property type="entry name" value="PbH1"/>
    <property type="match status" value="13"/>
</dbReference>
<reference evidence="10 11" key="1">
    <citation type="submission" date="2019-05" db="EMBL/GenBank/DDBJ databases">
        <authorList>
            <person name="Narsing Rao M.P."/>
            <person name="Li W.J."/>
        </authorList>
    </citation>
    <scope>NUCLEOTIDE SEQUENCE [LARGE SCALE GENOMIC DNA]</scope>
    <source>
        <strain evidence="10 11">SYSU_K30003</strain>
    </source>
</reference>
<sequence>MKKRKRSLALLLSLSLLAGVAVPGAGAATASTGGEGPPPEPVTYRASAGFSGTQGGNGWHYWKQRGGALSDLVFVETPTGNPIVPRWKDATTNTPWISATAMHPGASDDVVRAWTAPGRGTVAVGGTVRKGDNLGDGVLVSVRKNGEPLWSAHLTTTEPTTPTGVEAVGVAPGDVIAFVVQKNVTLNNDHTNWDPVIAYTPSDVPGGPGEEPGEEPGKEEEPVVIPVAAAVNTQGGAQADVNQESLVADGTEFLIKHFLKNGATDAPTHREAYLKADFGPLSGAAVDIGTVTLNVYLATALGKDVPITVRGLESVDWEETEITYNNAPAEAGVVLDTVVARDAGWYRFDVTSFVQDRIEAGATLASFRMTDDSAADTLARFRSDDALEPELRPYFLAEVAGGGSSGSLPRGIVANLPDSFYARPGLESMPRIDYASMYVADVTKFGAAGDGEANDREAFDRAIAALEEVGGGVVYMPAGRYYFAATPAPDATPADRRFWDRTGERALENIHFVGDGEATTIVFRNPGLAALPEGRLYHTANGVYNGRPYGWRIDGRNVSFRSFGTSWSPRMDMRSINGPYNIGLSGENLQAIDLNIDQGAIGIVFWQGTRNVWAIDNEVRNTGADGIHFANVVNAVAAYNYTENINDDAIGFVSDAPGANGWPVSENNFALHNTIVRTTWGRGVSAGGIGHRIEGNSIESSLLAGIFTNSLGQAGETGVPVERITIRDNTIVRSDQNNRADNNFNQSHLYRGAVAMNNLADEVTIEGNRIYGNPGNGILFSAWGSALRATDLAVRGNDIADSAGSAIRINGNATIQGLEIVNNRLLGNANSVLFGGTLSGEAYAGNLVSQPTVPAKEGFEVTTEAPSFVDVYDAMENAPEETAWATPPSVVVPETIFDVKAFGAKGDGTGNDLQAFYDALEAIPASGGVLYVPAGTYDLEPIAERSAFPFTAIRHHLLISGRADIELRGDGEGSVLRFRSEDHQGIRIVNSDNVKVTGLRLELADPPTQRHNRALLDVSASAGVEIDRVRLVDSGGPGLLVDASTGVAVRDSRVDNAGTAGIEIVGSRQVFVEGTTIAGSRDSGIHVNKLGTIAREPQYIRLQGNRIEGSRDHAGISIASGNHIDIANNHISDTHMAGVLLYYTSEAFYHEKVRVVDNTLTNTNSGPLTYHYGAITALQSAKGDLEVSGNTIQGTPFSGFAVDRSTLTKLQLGRNLYEDVGGEAVLLCPPNAQNQACSIASFVDLDRLANVNATTPKLVEPNDWERWAIEVEIENISGSAIEGEVVVTEPFVSAPAAFAAAAGETVRAIVEVPKEALSATHAVPLRMEARLADGSAVPAEAVANFLAAAKTAAPPVLDGSLEEWNDAMTFRLEQESQYKKVSGGSTPWGGVDDLSATGAVMWDDDHLYLAATVRDDVHRQGQTDGAAWMGDGIQFMIDPARRDGPGSAGYSELLFALADTGEIVKWRWASVSGRPVGALANSEAAIVRAGDTTTYELRIPWSELLPAGEAAPDSLIGFSFLVNDDDGPGRHGWLEYMSGIGSGKNPALFGDLTLAAEPPASLERLRTKLDAYADAGELDRPLLAALRNRTDSAEGHVEKGRYDQAVKHLEDFMKHLDRPSQGVSLSPRAKADLRRTAETLVARWRSPGK</sequence>
<evidence type="ECO:0000256" key="1">
    <source>
        <dbReference type="ARBA" id="ARBA00004613"/>
    </source>
</evidence>
<dbReference type="InterPro" id="IPR006626">
    <property type="entry name" value="PbH1"/>
</dbReference>
<dbReference type="Gene3D" id="2.160.20.10">
    <property type="entry name" value="Single-stranded right-handed beta-helix, Pectin lyase-like"/>
    <property type="match status" value="2"/>
</dbReference>
<dbReference type="PANTHER" id="PTHR31339:SF9">
    <property type="entry name" value="PLASMIN AND FIBRONECTIN-BINDING PROTEIN A"/>
    <property type="match status" value="1"/>
</dbReference>
<dbReference type="InterPro" id="IPR010502">
    <property type="entry name" value="Carb-bd_dom_fam9"/>
</dbReference>
<evidence type="ECO:0000313" key="10">
    <source>
        <dbReference type="EMBL" id="TLS52786.1"/>
    </source>
</evidence>
<comment type="subcellular location">
    <subcellularLocation>
        <location evidence="1">Secreted</location>
    </subcellularLocation>
</comment>
<evidence type="ECO:0000259" key="5">
    <source>
        <dbReference type="Pfam" id="PF06452"/>
    </source>
</evidence>
<dbReference type="Pfam" id="PF06452">
    <property type="entry name" value="CBM9_1"/>
    <property type="match status" value="1"/>
</dbReference>
<feature type="domain" description="Carbohydrate-binding" evidence="5">
    <location>
        <begin position="1390"/>
        <end position="1555"/>
    </location>
</feature>
<evidence type="ECO:0000256" key="4">
    <source>
        <dbReference type="SAM" id="SignalP"/>
    </source>
</evidence>
<evidence type="ECO:0000259" key="7">
    <source>
        <dbReference type="Pfam" id="PF13229"/>
    </source>
</evidence>
<dbReference type="GO" id="GO:0030246">
    <property type="term" value="F:carbohydrate binding"/>
    <property type="evidence" value="ECO:0007669"/>
    <property type="project" value="InterPro"/>
</dbReference>
<evidence type="ECO:0000313" key="11">
    <source>
        <dbReference type="Proteomes" id="UP000309676"/>
    </source>
</evidence>
<dbReference type="GO" id="GO:0004553">
    <property type="term" value="F:hydrolase activity, hydrolyzing O-glycosyl compounds"/>
    <property type="evidence" value="ECO:0007669"/>
    <property type="project" value="InterPro"/>
</dbReference>
<dbReference type="InterPro" id="IPR012334">
    <property type="entry name" value="Pectin_lyas_fold"/>
</dbReference>
<feature type="domain" description="Rhamnogalacturonase A/B/Epimerase-like pectate lyase" evidence="6">
    <location>
        <begin position="441"/>
        <end position="686"/>
    </location>
</feature>
<dbReference type="GO" id="GO:0005576">
    <property type="term" value="C:extracellular region"/>
    <property type="evidence" value="ECO:0007669"/>
    <property type="project" value="UniProtKB-SubCell"/>
</dbReference>
<accession>A0A5R9GEK0</accession>
<evidence type="ECO:0000259" key="9">
    <source>
        <dbReference type="Pfam" id="PF24517"/>
    </source>
</evidence>
<feature type="signal peptide" evidence="4">
    <location>
        <begin position="1"/>
        <end position="27"/>
    </location>
</feature>
<dbReference type="Gene3D" id="2.60.40.1190">
    <property type="match status" value="1"/>
</dbReference>
<evidence type="ECO:0000259" key="6">
    <source>
        <dbReference type="Pfam" id="PF12708"/>
    </source>
</evidence>
<dbReference type="InterPro" id="IPR024535">
    <property type="entry name" value="RHGA/B-epi-like_pectate_lyase"/>
</dbReference>
<organism evidence="10 11">
    <name type="scientific">Paenibacillus antri</name>
    <dbReference type="NCBI Taxonomy" id="2582848"/>
    <lineage>
        <taxon>Bacteria</taxon>
        <taxon>Bacillati</taxon>
        <taxon>Bacillota</taxon>
        <taxon>Bacilli</taxon>
        <taxon>Bacillales</taxon>
        <taxon>Paenibacillaceae</taxon>
        <taxon>Paenibacillus</taxon>
    </lineage>
</organism>
<gene>
    <name evidence="10" type="ORF">FE782_09185</name>
</gene>
<dbReference type="Pfam" id="PF13229">
    <property type="entry name" value="Beta_helix"/>
    <property type="match status" value="1"/>
</dbReference>
<feature type="domain" description="FIMAH" evidence="8">
    <location>
        <begin position="1563"/>
        <end position="1641"/>
    </location>
</feature>
<keyword evidence="2" id="KW-0964">Secreted</keyword>
<dbReference type="GO" id="GO:0016052">
    <property type="term" value="P:carbohydrate catabolic process"/>
    <property type="evidence" value="ECO:0007669"/>
    <property type="project" value="InterPro"/>
</dbReference>
<dbReference type="InterPro" id="IPR011050">
    <property type="entry name" value="Pectin_lyase_fold/virulence"/>
</dbReference>
<dbReference type="InterPro" id="IPR054470">
    <property type="entry name" value="FIMAH_dom"/>
</dbReference>
<evidence type="ECO:0000256" key="2">
    <source>
        <dbReference type="ARBA" id="ARBA00022525"/>
    </source>
</evidence>
<dbReference type="Pfam" id="PF24517">
    <property type="entry name" value="CBM96"/>
    <property type="match status" value="1"/>
</dbReference>
<dbReference type="PANTHER" id="PTHR31339">
    <property type="entry name" value="PECTIN LYASE-RELATED"/>
    <property type="match status" value="1"/>
</dbReference>